<evidence type="ECO:0000256" key="11">
    <source>
        <dbReference type="RuleBase" id="RU363075"/>
    </source>
</evidence>
<keyword evidence="9 11" id="KW-0472">Membrane</keyword>
<name>A0A6J3M7S6_9PEZI</name>
<dbReference type="PANTHER" id="PTHR22760">
    <property type="entry name" value="GLYCOSYLTRANSFERASE"/>
    <property type="match status" value="1"/>
</dbReference>
<organism evidence="13">
    <name type="scientific">Dissoconium aciculare CBS 342.82</name>
    <dbReference type="NCBI Taxonomy" id="1314786"/>
    <lineage>
        <taxon>Eukaryota</taxon>
        <taxon>Fungi</taxon>
        <taxon>Dikarya</taxon>
        <taxon>Ascomycota</taxon>
        <taxon>Pezizomycotina</taxon>
        <taxon>Dothideomycetes</taxon>
        <taxon>Dothideomycetidae</taxon>
        <taxon>Mycosphaerellales</taxon>
        <taxon>Dissoconiaceae</taxon>
        <taxon>Dissoconium</taxon>
    </lineage>
</organism>
<evidence type="ECO:0000313" key="13">
    <source>
        <dbReference type="RefSeq" id="XP_033459938.1"/>
    </source>
</evidence>
<feature type="transmembrane region" description="Helical" evidence="11">
    <location>
        <begin position="174"/>
        <end position="199"/>
    </location>
</feature>
<evidence type="ECO:0000256" key="3">
    <source>
        <dbReference type="ARBA" id="ARBA00022502"/>
    </source>
</evidence>
<dbReference type="GO" id="GO:0005789">
    <property type="term" value="C:endoplasmic reticulum membrane"/>
    <property type="evidence" value="ECO:0007669"/>
    <property type="project" value="UniProtKB-SubCell"/>
</dbReference>
<gene>
    <name evidence="13" type="ORF">K489DRAFT_370516</name>
</gene>
<reference evidence="13" key="1">
    <citation type="submission" date="2020-01" db="EMBL/GenBank/DDBJ databases">
        <authorList>
            <consortium name="DOE Joint Genome Institute"/>
            <person name="Haridas S."/>
            <person name="Albert R."/>
            <person name="Binder M."/>
            <person name="Bloem J."/>
            <person name="Labutti K."/>
            <person name="Salamov A."/>
            <person name="Andreopoulos B."/>
            <person name="Baker S.E."/>
            <person name="Barry K."/>
            <person name="Bills G."/>
            <person name="Bluhm B.H."/>
            <person name="Cannon C."/>
            <person name="Castanera R."/>
            <person name="Culley D.E."/>
            <person name="Daum C."/>
            <person name="Ezra D."/>
            <person name="Gonzalez J.B."/>
            <person name="Henrissat B."/>
            <person name="Kuo A."/>
            <person name="Liang C."/>
            <person name="Lipzen A."/>
            <person name="Lutzoni F."/>
            <person name="Magnuson J."/>
            <person name="Mondo S."/>
            <person name="Nolan M."/>
            <person name="Ohm R."/>
            <person name="Pangilinan J."/>
            <person name="Park H.-J."/>
            <person name="Ramirez L."/>
            <person name="Alfaro M."/>
            <person name="Sun H."/>
            <person name="Tritt A."/>
            <person name="Yoshinaga Y."/>
            <person name="Zwiers L.-H."/>
            <person name="Turgeon B.G."/>
            <person name="Goodwin S.B."/>
            <person name="Spatafora J.W."/>
            <person name="Crous P.W."/>
            <person name="Grigoriev I.V."/>
        </authorList>
    </citation>
    <scope>NUCLEOTIDE SEQUENCE</scope>
    <source>
        <strain evidence="13">CBS 342.82</strain>
    </source>
</reference>
<comment type="similarity">
    <text evidence="10">Belongs to the glycosyltransferase 22 family. PIGZ subfamily.</text>
</comment>
<feature type="transmembrane region" description="Helical" evidence="11">
    <location>
        <begin position="91"/>
        <end position="112"/>
    </location>
</feature>
<keyword evidence="6 11" id="KW-0812">Transmembrane</keyword>
<dbReference type="GO" id="GO:0006506">
    <property type="term" value="P:GPI anchor biosynthetic process"/>
    <property type="evidence" value="ECO:0007669"/>
    <property type="project" value="UniProtKB-KW"/>
</dbReference>
<reference evidence="13" key="3">
    <citation type="submission" date="2025-08" db="UniProtKB">
        <authorList>
            <consortium name="RefSeq"/>
        </authorList>
    </citation>
    <scope>IDENTIFICATION</scope>
    <source>
        <strain evidence="13">CBS 342.82</strain>
    </source>
</reference>
<evidence type="ECO:0000256" key="8">
    <source>
        <dbReference type="ARBA" id="ARBA00022989"/>
    </source>
</evidence>
<keyword evidence="8 11" id="KW-1133">Transmembrane helix</keyword>
<dbReference type="PANTHER" id="PTHR22760:SF3">
    <property type="entry name" value="GPI MANNOSYLTRANSFERASE 4"/>
    <property type="match status" value="1"/>
</dbReference>
<evidence type="ECO:0000256" key="7">
    <source>
        <dbReference type="ARBA" id="ARBA00022824"/>
    </source>
</evidence>
<sequence>MWRRLYLLLVIVRLYFALSPSYIHPDEHFQGPEVIAGEIFGYPSYKTWEFTSEQPIRSSFPLWVFYGAPLTLTKWILEGLGYGPPWLTPKVYFLGLRLVMFNLNFVLGDWAIHEIIARPHDRRVAIMAVSSSFVTWTFQTHTFSNSIESLVVLWTVVLAIRLRDHPGRISARSCIVLAFLLVLGVFNRITFPAFVVLPLLQVVPSLLSQPLRIPILAFAGVTTLFFAIAMDTEFYTSGPLRIRELYNSAIITPWNNLVYNLDETNLAQHGLHPVWQHAVANLPQLLGPALPLVLFSSRKLTLFWSGIIGIAVLSCFRHQEPRFLIPAVPLLLSSIRLPRKNARAWIGAWAVFNVLAGILFGVYHQGGVVPAQAFIGAEYDAKLVGTAHVAWWKTYSPPRWLLGEVNTNVTTTDLMGMPGDQMLQHFREVAPCIGKVMSGNGVLLVAPLSATFLDASIDQSSSSTSDIRLTELWRYRKHIGLDDLDFGDDGVWPTLSRVIGRRGLGIWKVEKRC</sequence>
<protein>
    <recommendedName>
        <fullName evidence="11">Mannosyltransferase</fullName>
        <ecNumber evidence="11">2.4.1.-</ecNumber>
    </recommendedName>
</protein>
<feature type="transmembrane region" description="Helical" evidence="11">
    <location>
        <begin position="5"/>
        <end position="23"/>
    </location>
</feature>
<keyword evidence="5" id="KW-0808">Transferase</keyword>
<evidence type="ECO:0000256" key="1">
    <source>
        <dbReference type="ARBA" id="ARBA00004477"/>
    </source>
</evidence>
<proteinExistence type="inferred from homology"/>
<evidence type="ECO:0000313" key="12">
    <source>
        <dbReference type="Proteomes" id="UP000504637"/>
    </source>
</evidence>
<dbReference type="Pfam" id="PF03901">
    <property type="entry name" value="Glyco_transf_22"/>
    <property type="match status" value="1"/>
</dbReference>
<evidence type="ECO:0000256" key="4">
    <source>
        <dbReference type="ARBA" id="ARBA00022676"/>
    </source>
</evidence>
<feature type="transmembrane region" description="Helical" evidence="11">
    <location>
        <begin position="211"/>
        <end position="230"/>
    </location>
</feature>
<keyword evidence="12" id="KW-1185">Reference proteome</keyword>
<comment type="pathway">
    <text evidence="2">Glycolipid biosynthesis; glycosylphosphatidylinositol-anchor biosynthesis.</text>
</comment>
<evidence type="ECO:0000256" key="9">
    <source>
        <dbReference type="ARBA" id="ARBA00023136"/>
    </source>
</evidence>
<accession>A0A6J3M7S6</accession>
<dbReference type="EC" id="2.4.1.-" evidence="11"/>
<feature type="transmembrane region" description="Helical" evidence="11">
    <location>
        <begin position="344"/>
        <end position="363"/>
    </location>
</feature>
<keyword evidence="4 11" id="KW-0328">Glycosyltransferase</keyword>
<comment type="subcellular location">
    <subcellularLocation>
        <location evidence="1 11">Endoplasmic reticulum membrane</location>
        <topology evidence="1 11">Multi-pass membrane protein</topology>
    </subcellularLocation>
</comment>
<dbReference type="GeneID" id="54360943"/>
<dbReference type="GO" id="GO:0000026">
    <property type="term" value="F:alpha-1,2-mannosyltransferase activity"/>
    <property type="evidence" value="ECO:0007669"/>
    <property type="project" value="TreeGrafter"/>
</dbReference>
<dbReference type="Proteomes" id="UP000504637">
    <property type="component" value="Unplaced"/>
</dbReference>
<dbReference type="AlphaFoldDB" id="A0A6J3M7S6"/>
<evidence type="ECO:0000256" key="10">
    <source>
        <dbReference type="ARBA" id="ARBA00038466"/>
    </source>
</evidence>
<dbReference type="RefSeq" id="XP_033459938.1">
    <property type="nucleotide sequence ID" value="XM_033603143.1"/>
</dbReference>
<evidence type="ECO:0000256" key="2">
    <source>
        <dbReference type="ARBA" id="ARBA00004687"/>
    </source>
</evidence>
<dbReference type="InterPro" id="IPR005599">
    <property type="entry name" value="GPI_mannosylTrfase"/>
</dbReference>
<reference evidence="13" key="2">
    <citation type="submission" date="2020-04" db="EMBL/GenBank/DDBJ databases">
        <authorList>
            <consortium name="NCBI Genome Project"/>
        </authorList>
    </citation>
    <scope>NUCLEOTIDE SEQUENCE</scope>
    <source>
        <strain evidence="13">CBS 342.82</strain>
    </source>
</reference>
<evidence type="ECO:0000256" key="6">
    <source>
        <dbReference type="ARBA" id="ARBA00022692"/>
    </source>
</evidence>
<keyword evidence="3" id="KW-0337">GPI-anchor biosynthesis</keyword>
<evidence type="ECO:0000256" key="5">
    <source>
        <dbReference type="ARBA" id="ARBA00022679"/>
    </source>
</evidence>
<dbReference type="OrthoDB" id="10066429at2759"/>
<keyword evidence="7 11" id="KW-0256">Endoplasmic reticulum</keyword>